<dbReference type="RefSeq" id="XP_059606318.1">
    <property type="nucleotide sequence ID" value="XM_059750139.1"/>
</dbReference>
<dbReference type="AlphaFoldDB" id="A0AAJ8E3R9"/>
<dbReference type="VEuPathDB" id="FungiDB:An11g02740"/>
<sequence>MHPAQFVMQLNHAPSTTEEAIGFHTVSTTLLTVMAASHSPTSRESS</sequence>
<reference evidence="1" key="2">
    <citation type="submission" date="2025-08" db="UniProtKB">
        <authorList>
            <consortium name="RefSeq"/>
        </authorList>
    </citation>
    <scope>IDENTIFICATION</scope>
</reference>
<organism evidence="1">
    <name type="scientific">Aspergillus niger</name>
    <dbReference type="NCBI Taxonomy" id="5061"/>
    <lineage>
        <taxon>Eukaryota</taxon>
        <taxon>Fungi</taxon>
        <taxon>Dikarya</taxon>
        <taxon>Ascomycota</taxon>
        <taxon>Pezizomycotina</taxon>
        <taxon>Eurotiomycetes</taxon>
        <taxon>Eurotiomycetidae</taxon>
        <taxon>Eurotiales</taxon>
        <taxon>Aspergillaceae</taxon>
        <taxon>Aspergillus</taxon>
        <taxon>Aspergillus subgen. Circumdati</taxon>
    </lineage>
</organism>
<accession>A0AAJ8E3R9</accession>
<proteinExistence type="predicted"/>
<gene>
    <name evidence="1" type="ORF">An11g02740</name>
</gene>
<dbReference type="KEGG" id="ang:An11g02740"/>
<dbReference type="GeneID" id="84592231"/>
<protein>
    <submittedName>
        <fullName evidence="1">Uncharacterized protein</fullName>
    </submittedName>
</protein>
<evidence type="ECO:0000313" key="1">
    <source>
        <dbReference type="RefSeq" id="XP_059606318.1"/>
    </source>
</evidence>
<reference evidence="1" key="1">
    <citation type="submission" date="2025-02" db="EMBL/GenBank/DDBJ databases">
        <authorList>
            <consortium name="NCBI Genome Project"/>
        </authorList>
    </citation>
    <scope>NUCLEOTIDE SEQUENCE</scope>
</reference>
<name>A0AAJ8E3R9_ASPNG</name>